<dbReference type="Proteomes" id="UP001301958">
    <property type="component" value="Unassembled WGS sequence"/>
</dbReference>
<accession>A0AAN7GP14</accession>
<dbReference type="AlphaFoldDB" id="A0AAN7GP14"/>
<dbReference type="PANTHER" id="PTHR42080">
    <property type="entry name" value="SRR1 DOMAIN-CONTAINING PROTEIN"/>
    <property type="match status" value="1"/>
</dbReference>
<feature type="domain" description="SRR1-like" evidence="2">
    <location>
        <begin position="68"/>
        <end position="202"/>
    </location>
</feature>
<comment type="caution">
    <text evidence="3">The sequence shown here is derived from an EMBL/GenBank/DDBJ whole genome shotgun (WGS) entry which is preliminary data.</text>
</comment>
<feature type="region of interest" description="Disordered" evidence="1">
    <location>
        <begin position="1"/>
        <end position="43"/>
    </location>
</feature>
<evidence type="ECO:0000256" key="1">
    <source>
        <dbReference type="SAM" id="MobiDB-lite"/>
    </source>
</evidence>
<evidence type="ECO:0000313" key="4">
    <source>
        <dbReference type="Proteomes" id="UP001301958"/>
    </source>
</evidence>
<protein>
    <recommendedName>
        <fullName evidence="2">SRR1-like domain-containing protein</fullName>
    </recommendedName>
</protein>
<feature type="compositionally biased region" description="Basic and acidic residues" evidence="1">
    <location>
        <begin position="1"/>
        <end position="26"/>
    </location>
</feature>
<organism evidence="3 4">
    <name type="scientific">Podospora fimiseda</name>
    <dbReference type="NCBI Taxonomy" id="252190"/>
    <lineage>
        <taxon>Eukaryota</taxon>
        <taxon>Fungi</taxon>
        <taxon>Dikarya</taxon>
        <taxon>Ascomycota</taxon>
        <taxon>Pezizomycotina</taxon>
        <taxon>Sordariomycetes</taxon>
        <taxon>Sordariomycetidae</taxon>
        <taxon>Sordariales</taxon>
        <taxon>Podosporaceae</taxon>
        <taxon>Podospora</taxon>
    </lineage>
</organism>
<dbReference type="Pfam" id="PF07985">
    <property type="entry name" value="SRR1"/>
    <property type="match status" value="1"/>
</dbReference>
<proteinExistence type="predicted"/>
<evidence type="ECO:0000313" key="3">
    <source>
        <dbReference type="EMBL" id="KAK4223591.1"/>
    </source>
</evidence>
<name>A0AAN7GP14_9PEZI</name>
<reference evidence="3" key="1">
    <citation type="journal article" date="2023" name="Mol. Phylogenet. Evol.">
        <title>Genome-scale phylogeny and comparative genomics of the fungal order Sordariales.</title>
        <authorList>
            <person name="Hensen N."/>
            <person name="Bonometti L."/>
            <person name="Westerberg I."/>
            <person name="Brannstrom I.O."/>
            <person name="Guillou S."/>
            <person name="Cros-Aarteil S."/>
            <person name="Calhoun S."/>
            <person name="Haridas S."/>
            <person name="Kuo A."/>
            <person name="Mondo S."/>
            <person name="Pangilinan J."/>
            <person name="Riley R."/>
            <person name="LaButti K."/>
            <person name="Andreopoulos B."/>
            <person name="Lipzen A."/>
            <person name="Chen C."/>
            <person name="Yan M."/>
            <person name="Daum C."/>
            <person name="Ng V."/>
            <person name="Clum A."/>
            <person name="Steindorff A."/>
            <person name="Ohm R.A."/>
            <person name="Martin F."/>
            <person name="Silar P."/>
            <person name="Natvig D.O."/>
            <person name="Lalanne C."/>
            <person name="Gautier V."/>
            <person name="Ament-Velasquez S.L."/>
            <person name="Kruys A."/>
            <person name="Hutchinson M.I."/>
            <person name="Powell A.J."/>
            <person name="Barry K."/>
            <person name="Miller A.N."/>
            <person name="Grigoriev I.V."/>
            <person name="Debuchy R."/>
            <person name="Gladieux P."/>
            <person name="Hiltunen Thoren M."/>
            <person name="Johannesson H."/>
        </authorList>
    </citation>
    <scope>NUCLEOTIDE SEQUENCE</scope>
    <source>
        <strain evidence="3">CBS 990.96</strain>
    </source>
</reference>
<dbReference type="EMBL" id="MU865421">
    <property type="protein sequence ID" value="KAK4223591.1"/>
    <property type="molecule type" value="Genomic_DNA"/>
</dbReference>
<dbReference type="PANTHER" id="PTHR42080:SF1">
    <property type="entry name" value="SRR1-LIKE DOMAIN-CONTAINING PROTEIN"/>
    <property type="match status" value="1"/>
</dbReference>
<evidence type="ECO:0000259" key="2">
    <source>
        <dbReference type="Pfam" id="PF07985"/>
    </source>
</evidence>
<sequence>MEHQDQDTDMIDRQPDETPDGNDPKKVTPAGPDTTHDPECPEYSKHNFTSSGCFQTILGTLTKLTPPGGWPIKKAIVFGTGSLTKGRPAALRTAALQIHTFIYLINTVTARLSERPPPRQSHAHHLIPAFAQDPMYTETDMEILNQLGIEVLEDPDGQDGIDYHTLAYSAWTPVTVMVDMLTPVDSPAPCFYYGIPVDNLIDFWISDPLCKEALDEFEDETRFKFIKVMRSHTLHNLPQECEGLDKDKKCHLCQPCDICMRFHIDKKLLTLEQRDMFE</sequence>
<keyword evidence="4" id="KW-1185">Reference proteome</keyword>
<reference evidence="3" key="2">
    <citation type="submission" date="2023-05" db="EMBL/GenBank/DDBJ databases">
        <authorList>
            <consortium name="Lawrence Berkeley National Laboratory"/>
            <person name="Steindorff A."/>
            <person name="Hensen N."/>
            <person name="Bonometti L."/>
            <person name="Westerberg I."/>
            <person name="Brannstrom I.O."/>
            <person name="Guillou S."/>
            <person name="Cros-Aarteil S."/>
            <person name="Calhoun S."/>
            <person name="Haridas S."/>
            <person name="Kuo A."/>
            <person name="Mondo S."/>
            <person name="Pangilinan J."/>
            <person name="Riley R."/>
            <person name="Labutti K."/>
            <person name="Andreopoulos B."/>
            <person name="Lipzen A."/>
            <person name="Chen C."/>
            <person name="Yanf M."/>
            <person name="Daum C."/>
            <person name="Ng V."/>
            <person name="Clum A."/>
            <person name="Ohm R."/>
            <person name="Martin F."/>
            <person name="Silar P."/>
            <person name="Natvig D."/>
            <person name="Lalanne C."/>
            <person name="Gautier V."/>
            <person name="Ament-Velasquez S.L."/>
            <person name="Kruys A."/>
            <person name="Hutchinson M.I."/>
            <person name="Powell A.J."/>
            <person name="Barry K."/>
            <person name="Miller A.N."/>
            <person name="Grigoriev I.V."/>
            <person name="Debuchy R."/>
            <person name="Gladieux P."/>
            <person name="Thoren M.H."/>
            <person name="Johannesson H."/>
        </authorList>
    </citation>
    <scope>NUCLEOTIDE SEQUENCE</scope>
    <source>
        <strain evidence="3">CBS 990.96</strain>
    </source>
</reference>
<feature type="compositionally biased region" description="Basic and acidic residues" evidence="1">
    <location>
        <begin position="34"/>
        <end position="43"/>
    </location>
</feature>
<gene>
    <name evidence="3" type="ORF">QBC38DRAFT_459173</name>
</gene>
<dbReference type="InterPro" id="IPR012942">
    <property type="entry name" value="SRR1-like"/>
</dbReference>